<protein>
    <submittedName>
        <fullName evidence="6">Carboxylate--amine ligase</fullName>
    </submittedName>
</protein>
<dbReference type="InterPro" id="IPR052032">
    <property type="entry name" value="ATP-dep_AA_Ligase"/>
</dbReference>
<dbReference type="RefSeq" id="WP_073823202.1">
    <property type="nucleotide sequence ID" value="NZ_JAUNKL010000028.1"/>
</dbReference>
<dbReference type="EMBL" id="MQVS01000002">
    <property type="protein sequence ID" value="OKL52470.1"/>
    <property type="molecule type" value="Genomic_DNA"/>
</dbReference>
<dbReference type="InterPro" id="IPR005479">
    <property type="entry name" value="CPAse_ATP-bd"/>
</dbReference>
<proteinExistence type="predicted"/>
<dbReference type="PANTHER" id="PTHR43585">
    <property type="entry name" value="FUMIPYRROLE BIOSYNTHESIS PROTEIN C"/>
    <property type="match status" value="1"/>
</dbReference>
<reference evidence="7" key="1">
    <citation type="submission" date="2016-12" db="EMBL/GenBank/DDBJ databases">
        <authorList>
            <person name="Meng X."/>
        </authorList>
    </citation>
    <scope>NUCLEOTIDE SEQUENCE [LARGE SCALE GENOMIC DNA]</scope>
    <source>
        <strain evidence="7">DSM 20732</strain>
    </source>
</reference>
<evidence type="ECO:0000256" key="4">
    <source>
        <dbReference type="PROSITE-ProRule" id="PRU00409"/>
    </source>
</evidence>
<dbReference type="PROSITE" id="PS50975">
    <property type="entry name" value="ATP_GRASP"/>
    <property type="match status" value="1"/>
</dbReference>
<dbReference type="GO" id="GO:0046872">
    <property type="term" value="F:metal ion binding"/>
    <property type="evidence" value="ECO:0007669"/>
    <property type="project" value="InterPro"/>
</dbReference>
<dbReference type="OrthoDB" id="5420347at2"/>
<dbReference type="Pfam" id="PF02786">
    <property type="entry name" value="CPSase_L_D2"/>
    <property type="match status" value="1"/>
</dbReference>
<evidence type="ECO:0000313" key="6">
    <source>
        <dbReference type="EMBL" id="OKL52470.1"/>
    </source>
</evidence>
<keyword evidence="1 6" id="KW-0436">Ligase</keyword>
<feature type="domain" description="ATP-grasp" evidence="5">
    <location>
        <begin position="123"/>
        <end position="326"/>
    </location>
</feature>
<sequence length="413" mass="46127">MSITRIVPVVLGGDVGAYAIGRSFHEAFGTQVVCVASAPTEVITRSQIFSVHPVPSGTRDQALIDELLEIAQGHPGAHCVLMANTDMHVDLITRYREQLEPHYVLPFPPADVVATVSDKQSFAEVCDSLGIKTPKSVTVSLADPAEGQWQAPPIALSYPVVAKTAKGAPYDAVDFPGKRKIYFFETAAELAELWQQLRQAGFRDDFIVQELIPGDNSAMRSITAYVDSHGEVTLLGSAHVLLEDHAPTMVGNPVAMITKEMPELWDDARRFLEATGYRGFANFDVKIDPRDDTPYFFEVNPRIGRNSYYMTAAGHNPLTVMVADLVGGERVRPRTVTREILYSLIPIRLLKRYLRDPRLKREVSALARAGRVVDPLRYPADRPARRRLMVELQRLNHVRKFLKYYPKPTQSSF</sequence>
<evidence type="ECO:0000256" key="1">
    <source>
        <dbReference type="ARBA" id="ARBA00022598"/>
    </source>
</evidence>
<gene>
    <name evidence="6" type="ORF">BSZ40_03150</name>
</gene>
<dbReference type="SUPFAM" id="SSF56059">
    <property type="entry name" value="Glutathione synthetase ATP-binding domain-like"/>
    <property type="match status" value="1"/>
</dbReference>
<comment type="caution">
    <text evidence="6">The sequence shown here is derived from an EMBL/GenBank/DDBJ whole genome shotgun (WGS) entry which is preliminary data.</text>
</comment>
<dbReference type="STRING" id="52770.BSZ40_03150"/>
<evidence type="ECO:0000256" key="2">
    <source>
        <dbReference type="ARBA" id="ARBA00022741"/>
    </source>
</evidence>
<keyword evidence="2 4" id="KW-0547">Nucleotide-binding</keyword>
<dbReference type="Gene3D" id="3.30.470.20">
    <property type="entry name" value="ATP-grasp fold, B domain"/>
    <property type="match status" value="1"/>
</dbReference>
<organism evidence="6 7">
    <name type="scientific">Buchananella hordeovulneris</name>
    <dbReference type="NCBI Taxonomy" id="52770"/>
    <lineage>
        <taxon>Bacteria</taxon>
        <taxon>Bacillati</taxon>
        <taxon>Actinomycetota</taxon>
        <taxon>Actinomycetes</taxon>
        <taxon>Actinomycetales</taxon>
        <taxon>Actinomycetaceae</taxon>
        <taxon>Buchananella</taxon>
    </lineage>
</organism>
<name>A0A1Q5PYK7_9ACTO</name>
<dbReference type="Proteomes" id="UP000185612">
    <property type="component" value="Unassembled WGS sequence"/>
</dbReference>
<evidence type="ECO:0000313" key="7">
    <source>
        <dbReference type="Proteomes" id="UP000185612"/>
    </source>
</evidence>
<dbReference type="GO" id="GO:0016874">
    <property type="term" value="F:ligase activity"/>
    <property type="evidence" value="ECO:0007669"/>
    <property type="project" value="UniProtKB-KW"/>
</dbReference>
<accession>A0A1Q5PYK7</accession>
<dbReference type="GO" id="GO:0005524">
    <property type="term" value="F:ATP binding"/>
    <property type="evidence" value="ECO:0007669"/>
    <property type="project" value="UniProtKB-UniRule"/>
</dbReference>
<dbReference type="InterPro" id="IPR011761">
    <property type="entry name" value="ATP-grasp"/>
</dbReference>
<dbReference type="AlphaFoldDB" id="A0A1Q5PYK7"/>
<evidence type="ECO:0000259" key="5">
    <source>
        <dbReference type="PROSITE" id="PS50975"/>
    </source>
</evidence>
<dbReference type="PANTHER" id="PTHR43585:SF2">
    <property type="entry name" value="ATP-GRASP ENZYME FSQD"/>
    <property type="match status" value="1"/>
</dbReference>
<keyword evidence="3 4" id="KW-0067">ATP-binding</keyword>
<evidence type="ECO:0000256" key="3">
    <source>
        <dbReference type="ARBA" id="ARBA00022840"/>
    </source>
</evidence>
<keyword evidence="7" id="KW-1185">Reference proteome</keyword>